<evidence type="ECO:0000256" key="1">
    <source>
        <dbReference type="ARBA" id="ARBA00023015"/>
    </source>
</evidence>
<dbReference type="Gene3D" id="1.10.10.60">
    <property type="entry name" value="Homeodomain-like"/>
    <property type="match status" value="1"/>
</dbReference>
<dbReference type="InterPro" id="IPR020449">
    <property type="entry name" value="Tscrpt_reg_AraC-type_HTH"/>
</dbReference>
<comment type="caution">
    <text evidence="5">The sequence shown here is derived from an EMBL/GenBank/DDBJ whole genome shotgun (WGS) entry which is preliminary data.</text>
</comment>
<keyword evidence="2" id="KW-0238">DNA-binding</keyword>
<feature type="domain" description="HTH araC/xylS-type" evidence="4">
    <location>
        <begin position="236"/>
        <end position="333"/>
    </location>
</feature>
<dbReference type="PANTHER" id="PTHR47894:SF4">
    <property type="entry name" value="HTH-TYPE TRANSCRIPTIONAL REGULATOR GADX"/>
    <property type="match status" value="1"/>
</dbReference>
<keyword evidence="3" id="KW-0804">Transcription</keyword>
<evidence type="ECO:0000259" key="4">
    <source>
        <dbReference type="PROSITE" id="PS01124"/>
    </source>
</evidence>
<dbReference type="InterPro" id="IPR018060">
    <property type="entry name" value="HTH_AraC"/>
</dbReference>
<evidence type="ECO:0000256" key="2">
    <source>
        <dbReference type="ARBA" id="ARBA00023125"/>
    </source>
</evidence>
<evidence type="ECO:0000313" key="5">
    <source>
        <dbReference type="EMBL" id="CAH1520963.1"/>
    </source>
</evidence>
<organism evidence="5 6">
    <name type="scientific">Vibrio owensii</name>
    <dbReference type="NCBI Taxonomy" id="696485"/>
    <lineage>
        <taxon>Bacteria</taxon>
        <taxon>Pseudomonadati</taxon>
        <taxon>Pseudomonadota</taxon>
        <taxon>Gammaproteobacteria</taxon>
        <taxon>Vibrionales</taxon>
        <taxon>Vibrionaceae</taxon>
        <taxon>Vibrio</taxon>
    </lineage>
</organism>
<evidence type="ECO:0000313" key="6">
    <source>
        <dbReference type="Proteomes" id="UP001295420"/>
    </source>
</evidence>
<sequence length="339" mass="39737">MECLILKRKENVTPLIKSGYARLLLELFREYEKDPFWLLEESGLPADLFDLDQEFLPHAPFKKLIYLVGNQLGITQFGELIRTAVRQQAIPRIIGKFSECKSLRDALEHTEHVYHYESTTVDVGLESNHGRSWYWCRRDYEQSQSFVWSEVWSVIYFIELIRTITNTNWTPKQIKIQSDDHHLYKDIMGTSTQYFVGHERIELLIDEEILNHPIKISRTSSTPTPPLITWHSSFTDKVFTALLPYAKEQDITLEYAAELLKLSPRTLQRRLGEEKTNFRKIKNNIVFTVAVEMMEKDLPLTHIASQLGFANISHFSRSFKRMSGLTPQMYQKTILNFDK</sequence>
<dbReference type="SMART" id="SM00342">
    <property type="entry name" value="HTH_ARAC"/>
    <property type="match status" value="1"/>
</dbReference>
<proteinExistence type="predicted"/>
<accession>A0AAU9PXZ3</accession>
<dbReference type="PRINTS" id="PR00032">
    <property type="entry name" value="HTHARAC"/>
</dbReference>
<dbReference type="Proteomes" id="UP001295420">
    <property type="component" value="Unassembled WGS sequence"/>
</dbReference>
<dbReference type="InterPro" id="IPR009057">
    <property type="entry name" value="Homeodomain-like_sf"/>
</dbReference>
<dbReference type="PANTHER" id="PTHR47894">
    <property type="entry name" value="HTH-TYPE TRANSCRIPTIONAL REGULATOR GADX"/>
    <property type="match status" value="1"/>
</dbReference>
<protein>
    <submittedName>
        <fullName evidence="5">HTH araC/xylS-type domain-containing protein</fullName>
    </submittedName>
</protein>
<dbReference type="SUPFAM" id="SSF46689">
    <property type="entry name" value="Homeodomain-like"/>
    <property type="match status" value="1"/>
</dbReference>
<dbReference type="Pfam" id="PF12833">
    <property type="entry name" value="HTH_18"/>
    <property type="match status" value="1"/>
</dbReference>
<name>A0AAU9PXZ3_9VIBR</name>
<dbReference type="GO" id="GO:0003700">
    <property type="term" value="F:DNA-binding transcription factor activity"/>
    <property type="evidence" value="ECO:0007669"/>
    <property type="project" value="InterPro"/>
</dbReference>
<gene>
    <name evidence="5" type="ORF">THF1D04_10543</name>
</gene>
<reference evidence="5" key="1">
    <citation type="submission" date="2022-01" db="EMBL/GenBank/DDBJ databases">
        <authorList>
            <person name="Lagorce A."/>
        </authorList>
    </citation>
    <scope>NUCLEOTIDE SEQUENCE</scope>
    <source>
        <strain evidence="5">Th15_F1_D04</strain>
    </source>
</reference>
<dbReference type="AlphaFoldDB" id="A0AAU9PXZ3"/>
<dbReference type="GO" id="GO:0000976">
    <property type="term" value="F:transcription cis-regulatory region binding"/>
    <property type="evidence" value="ECO:0007669"/>
    <property type="project" value="TreeGrafter"/>
</dbReference>
<dbReference type="EMBL" id="CAKMTQ010000001">
    <property type="protein sequence ID" value="CAH1520963.1"/>
    <property type="molecule type" value="Genomic_DNA"/>
</dbReference>
<evidence type="ECO:0000256" key="3">
    <source>
        <dbReference type="ARBA" id="ARBA00023163"/>
    </source>
</evidence>
<dbReference type="PROSITE" id="PS01124">
    <property type="entry name" value="HTH_ARAC_FAMILY_2"/>
    <property type="match status" value="1"/>
</dbReference>
<dbReference type="GO" id="GO:0005829">
    <property type="term" value="C:cytosol"/>
    <property type="evidence" value="ECO:0007669"/>
    <property type="project" value="TreeGrafter"/>
</dbReference>
<keyword evidence="1" id="KW-0805">Transcription regulation</keyword>